<keyword evidence="2" id="KW-1185">Reference proteome</keyword>
<protein>
    <submittedName>
        <fullName evidence="1">Uncharacterized protein</fullName>
    </submittedName>
</protein>
<dbReference type="Bgee" id="ENSNBRG00000017731">
    <property type="expression patterns" value="Expressed in muscle tissue and 5 other cell types or tissues"/>
</dbReference>
<sequence>MVQKYQSPVRVYKHPFELVMAVSVFIFTCSTPPVHMYFVCNRCSYAISEIENACSLFCVTVLKKPMINCNDKL</sequence>
<dbReference type="Ensembl" id="ENSNBRT00000023772.1">
    <property type="protein sequence ID" value="ENSNBRP00000023167.1"/>
    <property type="gene ID" value="ENSNBRG00000017731.1"/>
</dbReference>
<dbReference type="Proteomes" id="UP000261580">
    <property type="component" value="Unassembled WGS sequence"/>
</dbReference>
<name>A0A3Q4HZH9_NEOBR</name>
<evidence type="ECO:0000313" key="2">
    <source>
        <dbReference type="Proteomes" id="UP000261580"/>
    </source>
</evidence>
<organism evidence="1 2">
    <name type="scientific">Neolamprologus brichardi</name>
    <name type="common">Fairy cichlid</name>
    <name type="synonym">Lamprologus brichardi</name>
    <dbReference type="NCBI Taxonomy" id="32507"/>
    <lineage>
        <taxon>Eukaryota</taxon>
        <taxon>Metazoa</taxon>
        <taxon>Chordata</taxon>
        <taxon>Craniata</taxon>
        <taxon>Vertebrata</taxon>
        <taxon>Euteleostomi</taxon>
        <taxon>Actinopterygii</taxon>
        <taxon>Neopterygii</taxon>
        <taxon>Teleostei</taxon>
        <taxon>Neoteleostei</taxon>
        <taxon>Acanthomorphata</taxon>
        <taxon>Ovalentaria</taxon>
        <taxon>Cichlomorphae</taxon>
        <taxon>Cichliformes</taxon>
        <taxon>Cichlidae</taxon>
        <taxon>African cichlids</taxon>
        <taxon>Pseudocrenilabrinae</taxon>
        <taxon>Lamprologini</taxon>
        <taxon>Neolamprologus</taxon>
    </lineage>
</organism>
<reference evidence="1" key="1">
    <citation type="submission" date="2025-08" db="UniProtKB">
        <authorList>
            <consortium name="Ensembl"/>
        </authorList>
    </citation>
    <scope>IDENTIFICATION</scope>
</reference>
<dbReference type="AlphaFoldDB" id="A0A3Q4HZH9"/>
<dbReference type="STRING" id="32507.ENSNBRP00000023167"/>
<reference evidence="1" key="2">
    <citation type="submission" date="2025-09" db="UniProtKB">
        <authorList>
            <consortium name="Ensembl"/>
        </authorList>
    </citation>
    <scope>IDENTIFICATION</scope>
</reference>
<proteinExistence type="predicted"/>
<accession>A0A3Q4HZH9</accession>
<evidence type="ECO:0000313" key="1">
    <source>
        <dbReference type="Ensembl" id="ENSNBRP00000023167.1"/>
    </source>
</evidence>